<reference evidence="1 2" key="1">
    <citation type="journal article" date="2020" name="bioRxiv">
        <title>Whole genome comparisons of ergot fungi reveals the divergence and evolution of species within the genus Claviceps are the result of varying mechanisms driving genome evolution and host range expansion.</title>
        <authorList>
            <person name="Wyka S.A."/>
            <person name="Mondo S.J."/>
            <person name="Liu M."/>
            <person name="Dettman J."/>
            <person name="Nalam V."/>
            <person name="Broders K.D."/>
        </authorList>
    </citation>
    <scope>NUCLEOTIDE SEQUENCE [LARGE SCALE GENOMIC DNA]</scope>
    <source>
        <strain evidence="1 2">Clav52</strain>
    </source>
</reference>
<keyword evidence="2" id="KW-1185">Reference proteome</keyword>
<dbReference type="Proteomes" id="UP000707071">
    <property type="component" value="Unassembled WGS sequence"/>
</dbReference>
<dbReference type="EMBL" id="SRRH01000112">
    <property type="protein sequence ID" value="KAG6298839.1"/>
    <property type="molecule type" value="Genomic_DNA"/>
</dbReference>
<dbReference type="AlphaFoldDB" id="A0A9P7QJ06"/>
<organism evidence="1 2">
    <name type="scientific">Claviceps aff. purpurea</name>
    <dbReference type="NCBI Taxonomy" id="1967640"/>
    <lineage>
        <taxon>Eukaryota</taxon>
        <taxon>Fungi</taxon>
        <taxon>Dikarya</taxon>
        <taxon>Ascomycota</taxon>
        <taxon>Pezizomycotina</taxon>
        <taxon>Sordariomycetes</taxon>
        <taxon>Hypocreomycetidae</taxon>
        <taxon>Hypocreales</taxon>
        <taxon>Clavicipitaceae</taxon>
        <taxon>Claviceps</taxon>
    </lineage>
</organism>
<accession>A0A9P7QJ06</accession>
<name>A0A9P7QJ06_9HYPO</name>
<sequence length="180" mass="20518">MATVSRRSDTKPKANLSLARSLDHVSTEHVRGPFGQFVASWDLDPCLPLILWDHDRPAVEFCEPASQFLLGCGYVPFPRPALEEPNIVVVYFFPGSGNSFSAMQNGHIEAMVKHTNRITKHSEMCCQDLHERVLTEKLATGDGREADRFQLLKEQFTQNVEDLKRVESERNRLHQENQDL</sequence>
<evidence type="ECO:0000313" key="2">
    <source>
        <dbReference type="Proteomes" id="UP000707071"/>
    </source>
</evidence>
<comment type="caution">
    <text evidence="1">The sequence shown here is derived from an EMBL/GenBank/DDBJ whole genome shotgun (WGS) entry which is preliminary data.</text>
</comment>
<protein>
    <submittedName>
        <fullName evidence="1">Uncharacterized protein</fullName>
    </submittedName>
</protein>
<evidence type="ECO:0000313" key="1">
    <source>
        <dbReference type="EMBL" id="KAG6298839.1"/>
    </source>
</evidence>
<proteinExistence type="predicted"/>
<gene>
    <name evidence="1" type="ORF">E4U09_000491</name>
</gene>